<proteinExistence type="predicted"/>
<protein>
    <submittedName>
        <fullName evidence="2">Uncharacterized protein</fullName>
    </submittedName>
</protein>
<accession>A0ABN8IIU9</accession>
<evidence type="ECO:0000313" key="2">
    <source>
        <dbReference type="EMBL" id="CAH2056088.1"/>
    </source>
</evidence>
<name>A0ABN8IIU9_9NEOP</name>
<keyword evidence="1" id="KW-0812">Transmembrane</keyword>
<keyword evidence="1" id="KW-0472">Membrane</keyword>
<feature type="non-terminal residue" evidence="2">
    <location>
        <position position="1"/>
    </location>
</feature>
<feature type="transmembrane region" description="Helical" evidence="1">
    <location>
        <begin position="65"/>
        <end position="90"/>
    </location>
</feature>
<reference evidence="2" key="1">
    <citation type="submission" date="2022-03" db="EMBL/GenBank/DDBJ databases">
        <authorList>
            <person name="Martin H S."/>
        </authorList>
    </citation>
    <scope>NUCLEOTIDE SEQUENCE</scope>
</reference>
<dbReference type="Proteomes" id="UP000837857">
    <property type="component" value="Chromosome 23"/>
</dbReference>
<keyword evidence="3" id="KW-1185">Reference proteome</keyword>
<organism evidence="2 3">
    <name type="scientific">Iphiclides podalirius</name>
    <name type="common">scarce swallowtail</name>
    <dbReference type="NCBI Taxonomy" id="110791"/>
    <lineage>
        <taxon>Eukaryota</taxon>
        <taxon>Metazoa</taxon>
        <taxon>Ecdysozoa</taxon>
        <taxon>Arthropoda</taxon>
        <taxon>Hexapoda</taxon>
        <taxon>Insecta</taxon>
        <taxon>Pterygota</taxon>
        <taxon>Neoptera</taxon>
        <taxon>Endopterygota</taxon>
        <taxon>Lepidoptera</taxon>
        <taxon>Glossata</taxon>
        <taxon>Ditrysia</taxon>
        <taxon>Papilionoidea</taxon>
        <taxon>Papilionidae</taxon>
        <taxon>Papilioninae</taxon>
        <taxon>Iphiclides</taxon>
    </lineage>
</organism>
<gene>
    <name evidence="2" type="ORF">IPOD504_LOCUS9360</name>
</gene>
<keyword evidence="1" id="KW-1133">Transmembrane helix</keyword>
<evidence type="ECO:0000313" key="3">
    <source>
        <dbReference type="Proteomes" id="UP000837857"/>
    </source>
</evidence>
<dbReference type="EMBL" id="OW152835">
    <property type="protein sequence ID" value="CAH2056088.1"/>
    <property type="molecule type" value="Genomic_DNA"/>
</dbReference>
<evidence type="ECO:0000256" key="1">
    <source>
        <dbReference type="SAM" id="Phobius"/>
    </source>
</evidence>
<sequence length="550" mass="63679">MSTVEQRALKDNFALPLTKATSGTLEDDMDDSKKVPVALSIRALDFLEGVQTNSPYMSRCDYDGVFYRVFCVTLLATAFTFTVILTNVFIDIDGLLSRRAKQSHGIEQNGNYETTTDTPYEMTEENMDKNDIDDKAETAFRTKRSLETTNFLSHLKTHKIKKIFNTRLAKLLERLDKQESDDEDIFNAAKTTNGFDSNKKSLEEETVDKQNKEHVNDYNGSKTKKNPLPPNVQNILQGIIRHIYEKNDYVQSDKLINNLNNVNLKGNKTEEQQIHLHRKTLKDADEHLKKIKNIAELKENATGSLSKSKTTTNSMSSSLFRKEEKFIKTKLGKRNSNLHNKAEKLGIGILPEKIKRTHEYKYQNDPIDLNFLEKDIQSYKDDKLNNFTIGENKVNLILKLKEWDEQYRNKQLPRVIDDYKQNNGSYQSSQSLRNNSIHQFELSKGTTQRNQTNRLKRHIKVRYDDHEASTKRLKPVRNGMKKTDDDLYVEIETHFNGKGVKGERKKKLVRNLIDRIQKAIRSDVDPQDEANQRISKLVLKAKTRTQIQET</sequence>